<evidence type="ECO:0000313" key="2">
    <source>
        <dbReference type="EMBL" id="MCW0343421.1"/>
    </source>
</evidence>
<dbReference type="SUPFAM" id="SSF74653">
    <property type="entry name" value="TolA/TonB C-terminal domain"/>
    <property type="match status" value="1"/>
</dbReference>
<dbReference type="GO" id="GO:0043213">
    <property type="term" value="P:bacteriocin transport"/>
    <property type="evidence" value="ECO:0007669"/>
    <property type="project" value="InterPro"/>
</dbReference>
<dbReference type="AlphaFoldDB" id="A0AAJ1FR08"/>
<dbReference type="GO" id="GO:0019534">
    <property type="term" value="F:toxin transmembrane transporter activity"/>
    <property type="evidence" value="ECO:0007669"/>
    <property type="project" value="InterPro"/>
</dbReference>
<dbReference type="Gene3D" id="3.30.1150.10">
    <property type="match status" value="1"/>
</dbReference>
<gene>
    <name evidence="2" type="ORF">NB703_001514</name>
</gene>
<dbReference type="InterPro" id="IPR014161">
    <property type="entry name" value="Tol-Pal_TolA"/>
</dbReference>
<comment type="caution">
    <text evidence="2">The sequence shown here is derived from an EMBL/GenBank/DDBJ whole genome shotgun (WGS) entry which is preliminary data.</text>
</comment>
<dbReference type="PROSITE" id="PS51257">
    <property type="entry name" value="PROKAR_LIPOPROTEIN"/>
    <property type="match status" value="1"/>
</dbReference>
<feature type="signal peptide" evidence="1">
    <location>
        <begin position="1"/>
        <end position="21"/>
    </location>
</feature>
<reference evidence="2" key="1">
    <citation type="submission" date="2022-06" db="EMBL/GenBank/DDBJ databases">
        <title>Dynamics of rice microbiomes reveals core vertical transmitted seed endophytes.</title>
        <authorList>
            <person name="Liao K."/>
            <person name="Zhang X."/>
        </authorList>
    </citation>
    <scope>NUCLEOTIDE SEQUENCE</scope>
    <source>
        <strain evidence="2">JT1-17</strain>
    </source>
</reference>
<protein>
    <recommendedName>
        <fullName evidence="4">Cell envelope integrity protein TolA</fullName>
    </recommendedName>
</protein>
<proteinExistence type="predicted"/>
<evidence type="ECO:0000313" key="3">
    <source>
        <dbReference type="Proteomes" id="UP001208888"/>
    </source>
</evidence>
<evidence type="ECO:0000256" key="1">
    <source>
        <dbReference type="SAM" id="SignalP"/>
    </source>
</evidence>
<dbReference type="Proteomes" id="UP001208888">
    <property type="component" value="Unassembled WGS sequence"/>
</dbReference>
<dbReference type="EMBL" id="JANFVX010000004">
    <property type="protein sequence ID" value="MCW0343421.1"/>
    <property type="molecule type" value="Genomic_DNA"/>
</dbReference>
<keyword evidence="1" id="KW-0732">Signal</keyword>
<accession>A0AAJ1FR08</accession>
<feature type="chain" id="PRO_5042574541" description="Cell envelope integrity protein TolA" evidence="1">
    <location>
        <begin position="22"/>
        <end position="127"/>
    </location>
</feature>
<organism evidence="2 3">
    <name type="scientific">Pantoea ananas</name>
    <name type="common">Erwinia uredovora</name>
    <dbReference type="NCBI Taxonomy" id="553"/>
    <lineage>
        <taxon>Bacteria</taxon>
        <taxon>Pseudomonadati</taxon>
        <taxon>Pseudomonadota</taxon>
        <taxon>Gammaproteobacteria</taxon>
        <taxon>Enterobacterales</taxon>
        <taxon>Erwiniaceae</taxon>
        <taxon>Pantoea</taxon>
    </lineage>
</organism>
<dbReference type="GO" id="GO:0016020">
    <property type="term" value="C:membrane"/>
    <property type="evidence" value="ECO:0007669"/>
    <property type="project" value="InterPro"/>
</dbReference>
<sequence>MLNKFLSLVILLVLAGCQAHSVSGPPAPTYASTHPATTQSYLHSATSAIQSRFYDVDTYKGRECNLRLHQLNGQMPDSVKSEGGDEQLCEAAVAATKQAINMGLYPYKPTDKKQIMPDDISFKFRPQ</sequence>
<dbReference type="Pfam" id="PF06519">
    <property type="entry name" value="TolA"/>
    <property type="match status" value="1"/>
</dbReference>
<dbReference type="RefSeq" id="WP_264271962.1">
    <property type="nucleotide sequence ID" value="NZ_JANFVX010000004.1"/>
</dbReference>
<name>A0AAJ1FR08_PANAN</name>
<evidence type="ECO:0008006" key="4">
    <source>
        <dbReference type="Google" id="ProtNLM"/>
    </source>
</evidence>